<dbReference type="Proteomes" id="UP000283128">
    <property type="component" value="Unassembled WGS sequence"/>
</dbReference>
<dbReference type="InterPro" id="IPR009081">
    <property type="entry name" value="PP-bd_ACP"/>
</dbReference>
<dbReference type="AlphaFoldDB" id="A0A3S3UG53"/>
<evidence type="ECO:0000313" key="4">
    <source>
        <dbReference type="EMBL" id="RVU23861.1"/>
    </source>
</evidence>
<dbReference type="SUPFAM" id="SSF47336">
    <property type="entry name" value="ACP-like"/>
    <property type="match status" value="1"/>
</dbReference>
<protein>
    <submittedName>
        <fullName evidence="4">Acyl carrier protein</fullName>
    </submittedName>
</protein>
<dbReference type="InterPro" id="IPR036736">
    <property type="entry name" value="ACP-like_sf"/>
</dbReference>
<dbReference type="SMART" id="SM00823">
    <property type="entry name" value="PKS_PP"/>
    <property type="match status" value="1"/>
</dbReference>
<evidence type="ECO:0000256" key="1">
    <source>
        <dbReference type="ARBA" id="ARBA00022450"/>
    </source>
</evidence>
<reference evidence="4 5" key="1">
    <citation type="submission" date="2019-01" db="EMBL/GenBank/DDBJ databases">
        <title>Genome sequences of Streptomyces and Rhizobium isolates collected from root and soil.</title>
        <authorList>
            <person name="Chhettri S."/>
            <person name="Sevigny J.L."/>
            <person name="Sen A."/>
            <person name="Ennis N."/>
            <person name="Tisa L."/>
        </authorList>
    </citation>
    <scope>NUCLEOTIDE SEQUENCE [LARGE SCALE GENOMIC DNA]</scope>
    <source>
        <strain evidence="4 5">San01</strain>
    </source>
</reference>
<evidence type="ECO:0000256" key="2">
    <source>
        <dbReference type="ARBA" id="ARBA00022553"/>
    </source>
</evidence>
<dbReference type="InterPro" id="IPR020806">
    <property type="entry name" value="PKS_PP-bd"/>
</dbReference>
<proteinExistence type="predicted"/>
<comment type="caution">
    <text evidence="4">The sequence shown here is derived from an EMBL/GenBank/DDBJ whole genome shotgun (WGS) entry which is preliminary data.</text>
</comment>
<dbReference type="Pfam" id="PF00550">
    <property type="entry name" value="PP-binding"/>
    <property type="match status" value="1"/>
</dbReference>
<name>A0A3S3UG53_9ACTN</name>
<keyword evidence="2" id="KW-0597">Phosphoprotein</keyword>
<dbReference type="GO" id="GO:0017000">
    <property type="term" value="P:antibiotic biosynthetic process"/>
    <property type="evidence" value="ECO:0007669"/>
    <property type="project" value="UniProtKB-ARBA"/>
</dbReference>
<dbReference type="GO" id="GO:0031177">
    <property type="term" value="F:phosphopantetheine binding"/>
    <property type="evidence" value="ECO:0007669"/>
    <property type="project" value="InterPro"/>
</dbReference>
<sequence>MHQTPQLTNTGIEAWLVEFLAEVLDVGKDEIDPATGLDALGVDSATTLVICAAVRDELGIPVRPRDVFDHFTPQALSRHLTAQLPARV</sequence>
<dbReference type="EMBL" id="RZYA01000007">
    <property type="protein sequence ID" value="RVU23861.1"/>
    <property type="molecule type" value="Genomic_DNA"/>
</dbReference>
<feature type="domain" description="Carrier" evidence="3">
    <location>
        <begin position="10"/>
        <end position="84"/>
    </location>
</feature>
<keyword evidence="1" id="KW-0596">Phosphopantetheine</keyword>
<dbReference type="RefSeq" id="WP_127829157.1">
    <property type="nucleotide sequence ID" value="NZ_RZYA01000007.1"/>
</dbReference>
<keyword evidence="5" id="KW-1185">Reference proteome</keyword>
<organism evidence="4 5">
    <name type="scientific">Streptomyces antnestii</name>
    <dbReference type="NCBI Taxonomy" id="2494256"/>
    <lineage>
        <taxon>Bacteria</taxon>
        <taxon>Bacillati</taxon>
        <taxon>Actinomycetota</taxon>
        <taxon>Actinomycetes</taxon>
        <taxon>Kitasatosporales</taxon>
        <taxon>Streptomycetaceae</taxon>
        <taxon>Streptomyces</taxon>
    </lineage>
</organism>
<dbReference type="PROSITE" id="PS50075">
    <property type="entry name" value="CARRIER"/>
    <property type="match status" value="1"/>
</dbReference>
<dbReference type="SMART" id="SM01294">
    <property type="entry name" value="PKS_PP_betabranch"/>
    <property type="match status" value="1"/>
</dbReference>
<dbReference type="OrthoDB" id="9023404at2"/>
<evidence type="ECO:0000313" key="5">
    <source>
        <dbReference type="Proteomes" id="UP000283128"/>
    </source>
</evidence>
<dbReference type="Gene3D" id="1.10.1200.10">
    <property type="entry name" value="ACP-like"/>
    <property type="match status" value="1"/>
</dbReference>
<gene>
    <name evidence="4" type="ORF">EOT10_17535</name>
</gene>
<evidence type="ECO:0000259" key="3">
    <source>
        <dbReference type="PROSITE" id="PS50075"/>
    </source>
</evidence>
<accession>A0A3S3UG53</accession>